<organism evidence="2">
    <name type="scientific">viral metagenome</name>
    <dbReference type="NCBI Taxonomy" id="1070528"/>
    <lineage>
        <taxon>unclassified sequences</taxon>
        <taxon>metagenomes</taxon>
        <taxon>organismal metagenomes</taxon>
    </lineage>
</organism>
<evidence type="ECO:0000313" key="2">
    <source>
        <dbReference type="EMBL" id="QHT19215.1"/>
    </source>
</evidence>
<name>A0A6C0DVF8_9ZZZZ</name>
<sequence>MVRRSTRRRNLKHGAGWGMGPPLSTTAYYLPEYKSSSNCYNSARPGAIQSNPDPAKAQTPMAGGRSRRMRSSRRTRRVRGGGCGCMKMSGGSRRRRSVRRVGGGCGMKLNGGRRTHRHRGGRYTVDVGQSIGGDGPNVAALHSSIPCEGHHAMPLNPTSAGMLTSTTDLDVNVSGLRPGAAMFGGGAPAGEHPLAYTAPTAGYSFTPNIRQGLELNPGQIPYQEVVPQNSLCTSSTCDTAIAAINKQ</sequence>
<feature type="region of interest" description="Disordered" evidence="1">
    <location>
        <begin position="45"/>
        <end position="119"/>
    </location>
</feature>
<reference evidence="2" key="1">
    <citation type="journal article" date="2020" name="Nature">
        <title>Giant virus diversity and host interactions through global metagenomics.</title>
        <authorList>
            <person name="Schulz F."/>
            <person name="Roux S."/>
            <person name="Paez-Espino D."/>
            <person name="Jungbluth S."/>
            <person name="Walsh D.A."/>
            <person name="Denef V.J."/>
            <person name="McMahon K.D."/>
            <person name="Konstantinidis K.T."/>
            <person name="Eloe-Fadrosh E.A."/>
            <person name="Kyrpides N.C."/>
            <person name="Woyke T."/>
        </authorList>
    </citation>
    <scope>NUCLEOTIDE SEQUENCE</scope>
    <source>
        <strain evidence="2">GVMAG-M-3300023174-57</strain>
    </source>
</reference>
<dbReference type="AlphaFoldDB" id="A0A6C0DVF8"/>
<feature type="compositionally biased region" description="Basic residues" evidence="1">
    <location>
        <begin position="65"/>
        <end position="79"/>
    </location>
</feature>
<proteinExistence type="predicted"/>
<accession>A0A6C0DVF8</accession>
<evidence type="ECO:0000256" key="1">
    <source>
        <dbReference type="SAM" id="MobiDB-lite"/>
    </source>
</evidence>
<protein>
    <submittedName>
        <fullName evidence="2">Uncharacterized protein</fullName>
    </submittedName>
</protein>
<dbReference type="EMBL" id="MN739664">
    <property type="protein sequence ID" value="QHT19215.1"/>
    <property type="molecule type" value="Genomic_DNA"/>
</dbReference>